<evidence type="ECO:0000313" key="4">
    <source>
        <dbReference type="EnsemblMetazoa" id="HelroP170265"/>
    </source>
</evidence>
<accession>T1F2U8</accession>
<keyword evidence="2" id="KW-0472">Membrane</keyword>
<evidence type="ECO:0000256" key="2">
    <source>
        <dbReference type="SAM" id="Phobius"/>
    </source>
</evidence>
<keyword evidence="5" id="KW-1185">Reference proteome</keyword>
<feature type="transmembrane region" description="Helical" evidence="2">
    <location>
        <begin position="197"/>
        <end position="221"/>
    </location>
</feature>
<dbReference type="PANTHER" id="PTHR10590:SF4">
    <property type="entry name" value="SOLUTE CARRIER FAMILY 28 MEMBER 3"/>
    <property type="match status" value="1"/>
</dbReference>
<feature type="compositionally biased region" description="Basic and acidic residues" evidence="1">
    <location>
        <begin position="1"/>
        <end position="19"/>
    </location>
</feature>
<dbReference type="EnsemblMetazoa" id="HelroT170265">
    <property type="protein sequence ID" value="HelroP170265"/>
    <property type="gene ID" value="HelroG170265"/>
</dbReference>
<feature type="transmembrane region" description="Helical" evidence="2">
    <location>
        <begin position="242"/>
        <end position="265"/>
    </location>
</feature>
<dbReference type="AlphaFoldDB" id="T1F2U8"/>
<reference evidence="5" key="1">
    <citation type="submission" date="2012-12" db="EMBL/GenBank/DDBJ databases">
        <authorList>
            <person name="Hellsten U."/>
            <person name="Grimwood J."/>
            <person name="Chapman J.A."/>
            <person name="Shapiro H."/>
            <person name="Aerts A."/>
            <person name="Otillar R.P."/>
            <person name="Terry A.Y."/>
            <person name="Boore J.L."/>
            <person name="Simakov O."/>
            <person name="Marletaz F."/>
            <person name="Cho S.-J."/>
            <person name="Edsinger-Gonzales E."/>
            <person name="Havlak P."/>
            <person name="Kuo D.-H."/>
            <person name="Larsson T."/>
            <person name="Lv J."/>
            <person name="Arendt D."/>
            <person name="Savage R."/>
            <person name="Osoegawa K."/>
            <person name="de Jong P."/>
            <person name="Lindberg D.R."/>
            <person name="Seaver E.C."/>
            <person name="Weisblat D.A."/>
            <person name="Putnam N.H."/>
            <person name="Grigoriev I.V."/>
            <person name="Rokhsar D.S."/>
        </authorList>
    </citation>
    <scope>NUCLEOTIDE SEQUENCE</scope>
</reference>
<evidence type="ECO:0000313" key="5">
    <source>
        <dbReference type="Proteomes" id="UP000015101"/>
    </source>
</evidence>
<keyword evidence="2" id="KW-1133">Transmembrane helix</keyword>
<dbReference type="HOGENOM" id="CLU_903921_0_0_1"/>
<sequence length="308" mass="34836">MEKSIKEKFSKKCRRDSGSKKSKAKEVVAAINNQEVVVVSCRKMDDNTDEEHMMVDKESLQNAFVIKNMEISSSENLASFDNASDTHAAYKRKQKSNSLTNNITVFENKKADEMHDSIEVEKAISLEEFEAAKLKLESDEYATEDTGCSKFVGKIHRGIFDFFKTHKRFFKRFFIVVFVLGYIAYFAYALWLSKPGISSLIGITIIACIIIVLLFISRVFGKKLDAVICSPLRKLSKRKGCIYVNWALYAIVILTVLAFIIIDIGFDTKRLTSLGGMVTFLFLGFITSKYPSKQNVSDDKVTTSYSSI</sequence>
<dbReference type="EMBL" id="AMQM01003500">
    <property type="status" value="NOT_ANNOTATED_CDS"/>
    <property type="molecule type" value="Genomic_DNA"/>
</dbReference>
<dbReference type="GeneID" id="20203147"/>
<dbReference type="EMBL" id="KB096183">
    <property type="protein sequence ID" value="ESO07722.1"/>
    <property type="molecule type" value="Genomic_DNA"/>
</dbReference>
<organism evidence="4 5">
    <name type="scientific">Helobdella robusta</name>
    <name type="common">Californian leech</name>
    <dbReference type="NCBI Taxonomy" id="6412"/>
    <lineage>
        <taxon>Eukaryota</taxon>
        <taxon>Metazoa</taxon>
        <taxon>Spiralia</taxon>
        <taxon>Lophotrochozoa</taxon>
        <taxon>Annelida</taxon>
        <taxon>Clitellata</taxon>
        <taxon>Hirudinea</taxon>
        <taxon>Rhynchobdellida</taxon>
        <taxon>Glossiphoniidae</taxon>
        <taxon>Helobdella</taxon>
    </lineage>
</organism>
<dbReference type="GO" id="GO:0005337">
    <property type="term" value="F:nucleoside transmembrane transporter activity"/>
    <property type="evidence" value="ECO:0007669"/>
    <property type="project" value="InterPro"/>
</dbReference>
<keyword evidence="2" id="KW-0812">Transmembrane</keyword>
<dbReference type="PANTHER" id="PTHR10590">
    <property type="entry name" value="SODIUM/NUCLEOSIDE COTRANSPORTER"/>
    <property type="match status" value="1"/>
</dbReference>
<dbReference type="InParanoid" id="T1F2U8"/>
<reference evidence="4" key="3">
    <citation type="submission" date="2015-06" db="UniProtKB">
        <authorList>
            <consortium name="EnsemblMetazoa"/>
        </authorList>
    </citation>
    <scope>IDENTIFICATION</scope>
</reference>
<dbReference type="STRING" id="6412.T1F2U8"/>
<gene>
    <name evidence="4" type="primary">20203147</name>
    <name evidence="3" type="ORF">HELRODRAFT_170265</name>
</gene>
<evidence type="ECO:0000313" key="3">
    <source>
        <dbReference type="EMBL" id="ESO07722.1"/>
    </source>
</evidence>
<dbReference type="KEGG" id="hro:HELRODRAFT_170265"/>
<dbReference type="CTD" id="20203147"/>
<proteinExistence type="predicted"/>
<dbReference type="Proteomes" id="UP000015101">
    <property type="component" value="Unassembled WGS sequence"/>
</dbReference>
<protein>
    <submittedName>
        <fullName evidence="3 4">Uncharacterized protein</fullName>
    </submittedName>
</protein>
<dbReference type="GO" id="GO:0016020">
    <property type="term" value="C:membrane"/>
    <property type="evidence" value="ECO:0007669"/>
    <property type="project" value="InterPro"/>
</dbReference>
<feature type="transmembrane region" description="Helical" evidence="2">
    <location>
        <begin position="271"/>
        <end position="290"/>
    </location>
</feature>
<name>T1F2U8_HELRO</name>
<dbReference type="RefSeq" id="XP_009014333.1">
    <property type="nucleotide sequence ID" value="XM_009016085.1"/>
</dbReference>
<reference evidence="3 5" key="2">
    <citation type="journal article" date="2013" name="Nature">
        <title>Insights into bilaterian evolution from three spiralian genomes.</title>
        <authorList>
            <person name="Simakov O."/>
            <person name="Marletaz F."/>
            <person name="Cho S.J."/>
            <person name="Edsinger-Gonzales E."/>
            <person name="Havlak P."/>
            <person name="Hellsten U."/>
            <person name="Kuo D.H."/>
            <person name="Larsson T."/>
            <person name="Lv J."/>
            <person name="Arendt D."/>
            <person name="Savage R."/>
            <person name="Osoegawa K."/>
            <person name="de Jong P."/>
            <person name="Grimwood J."/>
            <person name="Chapman J.A."/>
            <person name="Shapiro H."/>
            <person name="Aerts A."/>
            <person name="Otillar R.P."/>
            <person name="Terry A.Y."/>
            <person name="Boore J.L."/>
            <person name="Grigoriev I.V."/>
            <person name="Lindberg D.R."/>
            <person name="Seaver E.C."/>
            <person name="Weisblat D.A."/>
            <person name="Putnam N.H."/>
            <person name="Rokhsar D.S."/>
        </authorList>
    </citation>
    <scope>NUCLEOTIDE SEQUENCE</scope>
</reference>
<dbReference type="InterPro" id="IPR008276">
    <property type="entry name" value="C_nuclsd_transpt"/>
</dbReference>
<evidence type="ECO:0000256" key="1">
    <source>
        <dbReference type="SAM" id="MobiDB-lite"/>
    </source>
</evidence>
<feature type="region of interest" description="Disordered" evidence="1">
    <location>
        <begin position="1"/>
        <end position="23"/>
    </location>
</feature>
<feature type="transmembrane region" description="Helical" evidence="2">
    <location>
        <begin position="173"/>
        <end position="191"/>
    </location>
</feature>